<organism evidence="3 4">
    <name type="scientific">Equus asinus</name>
    <name type="common">Donkey</name>
    <name type="synonym">Equus africanus asinus</name>
    <dbReference type="NCBI Taxonomy" id="9793"/>
    <lineage>
        <taxon>Eukaryota</taxon>
        <taxon>Metazoa</taxon>
        <taxon>Chordata</taxon>
        <taxon>Craniata</taxon>
        <taxon>Vertebrata</taxon>
        <taxon>Euteleostomi</taxon>
        <taxon>Mammalia</taxon>
        <taxon>Eutheria</taxon>
        <taxon>Laurasiatheria</taxon>
        <taxon>Perissodactyla</taxon>
        <taxon>Equidae</taxon>
        <taxon>Equus</taxon>
    </lineage>
</organism>
<dbReference type="Proteomes" id="UP000694387">
    <property type="component" value="Chromosome 13"/>
</dbReference>
<dbReference type="Ensembl" id="ENSEAST00005030461.2">
    <property type="protein sequence ID" value="ENSEASP00005028047.1"/>
    <property type="gene ID" value="ENSEASG00005019060.2"/>
</dbReference>
<evidence type="ECO:0000313" key="3">
    <source>
        <dbReference type="Ensembl" id="ENSEASP00005028047.1"/>
    </source>
</evidence>
<dbReference type="PANTHER" id="PTHR23248:SF37">
    <property type="entry name" value="PHOSPHOLIPID SCRAMBLASE 3"/>
    <property type="match status" value="1"/>
</dbReference>
<feature type="region of interest" description="Disordered" evidence="2">
    <location>
        <begin position="1"/>
        <end position="25"/>
    </location>
</feature>
<sequence length="474" mass="50670">MGEQREGAVLGPLRESGVPGTPPRPLTLSVSLRVRGAAQETLGRRRAQLPFGVCLSVFVSVSVSVWLSPSLPPLLELSSSDTDIPPALAPSPWLVSGRKAEGLRYPPTDLGTGCRTHPPGMCSDWLSRAPPFLPGSRRPAPPPHLSQSLLTAFPPWPRGPWAKGHGDEAAGPFLIYSCPLTGHLAPKDYAPSPPPPYPVTAGYPEPVLHPGPGQAPVPAHAPAPAPGFALFPSPGPGAPGPVVPFLPLPGVPSGLEFLVQIDQILIHQKAERVETLLGWETSNRYELRSGTGQPLGQAAEESNCCARLCCGARRPLRVRMVDPGDREVLRLLRPLHCGCSCCPCGLQEMEVQAPPGTTIGHVLQTWHPFLPKFSIQDANRKTILRVVGPCWTCGCGTDTNFEVKTPDESRSVGRISKQWGGLLREALTDADDFGLQFPLDLDVRVKAVLLGATFLIDYMFFEKRGGAGPSAITS</sequence>
<reference evidence="3" key="3">
    <citation type="submission" date="2025-09" db="UniProtKB">
        <authorList>
            <consortium name="Ensembl"/>
        </authorList>
    </citation>
    <scope>IDENTIFICATION</scope>
</reference>
<protein>
    <submittedName>
        <fullName evidence="3">Phospholipid scramblase 3</fullName>
    </submittedName>
</protein>
<reference evidence="3 4" key="1">
    <citation type="journal article" date="2020" name="Nat. Commun.">
        <title>Donkey genomes provide new insights into domestication and selection for coat color.</title>
        <authorList>
            <person name="Wang"/>
            <person name="C."/>
            <person name="Li"/>
            <person name="H."/>
            <person name="Guo"/>
            <person name="Y."/>
            <person name="Huang"/>
            <person name="J."/>
            <person name="Sun"/>
            <person name="Y."/>
            <person name="Min"/>
            <person name="J."/>
            <person name="Wang"/>
            <person name="J."/>
            <person name="Fang"/>
            <person name="X."/>
            <person name="Zhao"/>
            <person name="Z."/>
            <person name="Wang"/>
            <person name="S."/>
            <person name="Zhang"/>
            <person name="Y."/>
            <person name="Liu"/>
            <person name="Q."/>
            <person name="Jiang"/>
            <person name="Q."/>
            <person name="Wang"/>
            <person name="X."/>
            <person name="Guo"/>
            <person name="Y."/>
            <person name="Yang"/>
            <person name="C."/>
            <person name="Wang"/>
            <person name="Y."/>
            <person name="Tian"/>
            <person name="F."/>
            <person name="Zhuang"/>
            <person name="G."/>
            <person name="Fan"/>
            <person name="Y."/>
            <person name="Gao"/>
            <person name="Q."/>
            <person name="Li"/>
            <person name="Y."/>
            <person name="Ju"/>
            <person name="Z."/>
            <person name="Li"/>
            <person name="J."/>
            <person name="Li"/>
            <person name="R."/>
            <person name="Hou"/>
            <person name="M."/>
            <person name="Yang"/>
            <person name="G."/>
            <person name="Liu"/>
            <person name="G."/>
            <person name="Liu"/>
            <person name="W."/>
            <person name="Guo"/>
            <person name="J."/>
            <person name="Pan"/>
            <person name="S."/>
            <person name="Fan"/>
            <person name="G."/>
            <person name="Zhang"/>
            <person name="W."/>
            <person name="Zhang"/>
            <person name="R."/>
            <person name="Yu"/>
            <person name="J."/>
            <person name="Zhang"/>
            <person name="X."/>
            <person name="Yin"/>
            <person name="Q."/>
            <person name="Ji"/>
            <person name="C."/>
            <person name="Jin"/>
            <person name="Y."/>
            <person name="Yue"/>
            <person name="G."/>
            <person name="Liu"/>
            <person name="M."/>
            <person name="Xu"/>
            <person name="J."/>
            <person name="Liu"/>
            <person name="S."/>
            <person name="Jordana"/>
            <person name="J."/>
            <person name="Noce"/>
            <person name="A."/>
            <person name="Amills"/>
            <person name="M."/>
            <person name="Wu"/>
            <person name="D.D."/>
            <person name="Li"/>
            <person name="S."/>
            <person name="Zhou"/>
            <person name="X. and Zhong"/>
            <person name="J."/>
        </authorList>
    </citation>
    <scope>NUCLEOTIDE SEQUENCE [LARGE SCALE GENOMIC DNA]</scope>
</reference>
<accession>A0A8C4MKA1</accession>
<dbReference type="GO" id="GO:0005886">
    <property type="term" value="C:plasma membrane"/>
    <property type="evidence" value="ECO:0007669"/>
    <property type="project" value="TreeGrafter"/>
</dbReference>
<dbReference type="GO" id="GO:0017128">
    <property type="term" value="F:phospholipid scramblase activity"/>
    <property type="evidence" value="ECO:0007669"/>
    <property type="project" value="InterPro"/>
</dbReference>
<comment type="similarity">
    <text evidence="1">Belongs to the phospholipid scramblase family.</text>
</comment>
<keyword evidence="4" id="KW-1185">Reference proteome</keyword>
<dbReference type="GeneTree" id="ENSGT00940000161755"/>
<dbReference type="AlphaFoldDB" id="A0A8C4MKA1"/>
<gene>
    <name evidence="3" type="primary">PLSCR3</name>
</gene>
<evidence type="ECO:0000256" key="1">
    <source>
        <dbReference type="ARBA" id="ARBA00005350"/>
    </source>
</evidence>
<reference evidence="3" key="2">
    <citation type="submission" date="2025-08" db="UniProtKB">
        <authorList>
            <consortium name="Ensembl"/>
        </authorList>
    </citation>
    <scope>IDENTIFICATION</scope>
</reference>
<evidence type="ECO:0000313" key="4">
    <source>
        <dbReference type="Proteomes" id="UP000694387"/>
    </source>
</evidence>
<dbReference type="Pfam" id="PF03803">
    <property type="entry name" value="Scramblase"/>
    <property type="match status" value="1"/>
</dbReference>
<evidence type="ECO:0000256" key="2">
    <source>
        <dbReference type="SAM" id="MobiDB-lite"/>
    </source>
</evidence>
<name>A0A8C4MKA1_EQUAS</name>
<dbReference type="InterPro" id="IPR005552">
    <property type="entry name" value="Scramblase"/>
</dbReference>
<dbReference type="PANTHER" id="PTHR23248">
    <property type="entry name" value="PHOSPHOLIPID SCRAMBLASE-RELATED"/>
    <property type="match status" value="1"/>
</dbReference>
<proteinExistence type="inferred from homology"/>